<dbReference type="OrthoDB" id="7805658at2"/>
<feature type="chain" id="PRO_5012349411" evidence="1">
    <location>
        <begin position="25"/>
        <end position="316"/>
    </location>
</feature>
<feature type="signal peptide" evidence="1">
    <location>
        <begin position="1"/>
        <end position="24"/>
    </location>
</feature>
<keyword evidence="4" id="KW-1185">Reference proteome</keyword>
<dbReference type="EMBL" id="FWXB01000003">
    <property type="protein sequence ID" value="SMC11386.1"/>
    <property type="molecule type" value="Genomic_DNA"/>
</dbReference>
<dbReference type="CDD" id="cd13643">
    <property type="entry name" value="PBP2_BCP_2"/>
    <property type="match status" value="1"/>
</dbReference>
<dbReference type="Gene3D" id="3.40.190.100">
    <property type="entry name" value="Glycine betaine-binding periplasmic protein, domain 2"/>
    <property type="match status" value="1"/>
</dbReference>
<dbReference type="Proteomes" id="UP000193224">
    <property type="component" value="Unassembled WGS sequence"/>
</dbReference>
<sequence>MEKILNAARGAAVALLVSGGAAIAADVPESDDAIKVILNDWTGQHVSTKIAGELLKKMGYNIEYVSAGALPQHAGLAQGNLHFQAEVWTNNIGDLYPKAVESGDIVVLGDLGLEPREGWIYPPYMEEKCPGLPGYQALYDCAQAFATAETFPNGRLITYPADWGTRSRDIVAGIELPYNAVAGGSEGAMMAELQSAYAAGDPILMMIWQPHWIFADLDLNWVEWNPVEGECVEEAQERDTACGFQQASVEKVVWGGFEEKWPAAYKMLSLYSQTNEEQNAAILAVDNQGRDLDEVVAEWLANNEAKWQRWIDEAMQ</sequence>
<dbReference type="AlphaFoldDB" id="A0A1X7BP41"/>
<evidence type="ECO:0000259" key="2">
    <source>
        <dbReference type="Pfam" id="PF04069"/>
    </source>
</evidence>
<proteinExistence type="predicted"/>
<accession>A0A1X7BP41</accession>
<dbReference type="SUPFAM" id="SSF53850">
    <property type="entry name" value="Periplasmic binding protein-like II"/>
    <property type="match status" value="1"/>
</dbReference>
<protein>
    <submittedName>
        <fullName evidence="3">Glycine betaine/carnitine transport binding protein GbuC</fullName>
    </submittedName>
</protein>
<dbReference type="Gene3D" id="3.40.190.10">
    <property type="entry name" value="Periplasmic binding protein-like II"/>
    <property type="match status" value="1"/>
</dbReference>
<feature type="domain" description="ABC-type glycine betaine transport system substrate-binding" evidence="2">
    <location>
        <begin position="33"/>
        <end position="302"/>
    </location>
</feature>
<dbReference type="InterPro" id="IPR007210">
    <property type="entry name" value="ABC_Gly_betaine_transp_sub-bd"/>
</dbReference>
<keyword evidence="1" id="KW-0732">Signal</keyword>
<dbReference type="GO" id="GO:0022857">
    <property type="term" value="F:transmembrane transporter activity"/>
    <property type="evidence" value="ECO:0007669"/>
    <property type="project" value="InterPro"/>
</dbReference>
<organism evidence="3 4">
    <name type="scientific">Roseovarius aestuarii</name>
    <dbReference type="NCBI Taxonomy" id="475083"/>
    <lineage>
        <taxon>Bacteria</taxon>
        <taxon>Pseudomonadati</taxon>
        <taxon>Pseudomonadota</taxon>
        <taxon>Alphaproteobacteria</taxon>
        <taxon>Rhodobacterales</taxon>
        <taxon>Roseobacteraceae</taxon>
        <taxon>Roseovarius</taxon>
    </lineage>
</organism>
<dbReference type="RefSeq" id="WP_085799339.1">
    <property type="nucleotide sequence ID" value="NZ_FWXB01000003.1"/>
</dbReference>
<gene>
    <name evidence="3" type="primary">gbuC_1</name>
    <name evidence="3" type="ORF">ROA7745_01198</name>
</gene>
<dbReference type="GO" id="GO:0043190">
    <property type="term" value="C:ATP-binding cassette (ABC) transporter complex"/>
    <property type="evidence" value="ECO:0007669"/>
    <property type="project" value="InterPro"/>
</dbReference>
<dbReference type="Pfam" id="PF04069">
    <property type="entry name" value="OpuAC"/>
    <property type="match status" value="1"/>
</dbReference>
<evidence type="ECO:0000313" key="3">
    <source>
        <dbReference type="EMBL" id="SMC11386.1"/>
    </source>
</evidence>
<name>A0A1X7BP41_9RHOB</name>
<reference evidence="3 4" key="1">
    <citation type="submission" date="2017-03" db="EMBL/GenBank/DDBJ databases">
        <authorList>
            <person name="Afonso C.L."/>
            <person name="Miller P.J."/>
            <person name="Scott M.A."/>
            <person name="Spackman E."/>
            <person name="Goraichik I."/>
            <person name="Dimitrov K.M."/>
            <person name="Suarez D.L."/>
            <person name="Swayne D.E."/>
        </authorList>
    </citation>
    <scope>NUCLEOTIDE SEQUENCE [LARGE SCALE GENOMIC DNA]</scope>
    <source>
        <strain evidence="3 4">CECT 7745</strain>
    </source>
</reference>
<evidence type="ECO:0000256" key="1">
    <source>
        <dbReference type="SAM" id="SignalP"/>
    </source>
</evidence>
<evidence type="ECO:0000313" key="4">
    <source>
        <dbReference type="Proteomes" id="UP000193224"/>
    </source>
</evidence>